<dbReference type="OrthoDB" id="9256060at2"/>
<comment type="caution">
    <text evidence="2">The sequence shown here is derived from an EMBL/GenBank/DDBJ whole genome shotgun (WGS) entry which is preliminary data.</text>
</comment>
<dbReference type="EMBL" id="ABCS01000001">
    <property type="protein sequence ID" value="EDM81747.1"/>
    <property type="molecule type" value="Genomic_DNA"/>
</dbReference>
<proteinExistence type="predicted"/>
<feature type="chain" id="PRO_5002696903" evidence="1">
    <location>
        <begin position="28"/>
        <end position="130"/>
    </location>
</feature>
<dbReference type="AlphaFoldDB" id="A6FWS3"/>
<keyword evidence="3" id="KW-1185">Reference proteome</keyword>
<organism evidence="2 3">
    <name type="scientific">Plesiocystis pacifica SIR-1</name>
    <dbReference type="NCBI Taxonomy" id="391625"/>
    <lineage>
        <taxon>Bacteria</taxon>
        <taxon>Pseudomonadati</taxon>
        <taxon>Myxococcota</taxon>
        <taxon>Polyangia</taxon>
        <taxon>Nannocystales</taxon>
        <taxon>Nannocystaceae</taxon>
        <taxon>Plesiocystis</taxon>
    </lineage>
</organism>
<dbReference type="Proteomes" id="UP000005801">
    <property type="component" value="Unassembled WGS sequence"/>
</dbReference>
<sequence length="130" mass="14171">MSRVLTTALPALALFLSTLVLPTSASAADSVGSKGTIEFLETFSPSSDTYSKYHGRIYVKSGSKQVEYRWGGTACGTKTITEQQVELLYRGMRANKVRITPSYKSGQGGKRCLVGFKLEEEKKKGKNPPT</sequence>
<evidence type="ECO:0000313" key="2">
    <source>
        <dbReference type="EMBL" id="EDM81747.1"/>
    </source>
</evidence>
<dbReference type="RefSeq" id="WP_006968922.1">
    <property type="nucleotide sequence ID" value="NZ_ABCS01000001.1"/>
</dbReference>
<evidence type="ECO:0000313" key="3">
    <source>
        <dbReference type="Proteomes" id="UP000005801"/>
    </source>
</evidence>
<protein>
    <submittedName>
        <fullName evidence="2">Uncharacterized protein</fullName>
    </submittedName>
</protein>
<feature type="signal peptide" evidence="1">
    <location>
        <begin position="1"/>
        <end position="27"/>
    </location>
</feature>
<keyword evidence="1" id="KW-0732">Signal</keyword>
<gene>
    <name evidence="2" type="ORF">PPSIR1_04753</name>
</gene>
<evidence type="ECO:0000256" key="1">
    <source>
        <dbReference type="SAM" id="SignalP"/>
    </source>
</evidence>
<accession>A6FWS3</accession>
<name>A6FWS3_9BACT</name>
<reference evidence="2 3" key="1">
    <citation type="submission" date="2007-06" db="EMBL/GenBank/DDBJ databases">
        <authorList>
            <person name="Shimkets L."/>
            <person name="Ferriera S."/>
            <person name="Johnson J."/>
            <person name="Kravitz S."/>
            <person name="Beeson K."/>
            <person name="Sutton G."/>
            <person name="Rogers Y.-H."/>
            <person name="Friedman R."/>
            <person name="Frazier M."/>
            <person name="Venter J.C."/>
        </authorList>
    </citation>
    <scope>NUCLEOTIDE SEQUENCE [LARGE SCALE GENOMIC DNA]</scope>
    <source>
        <strain evidence="2 3">SIR-1</strain>
    </source>
</reference>